<keyword evidence="3" id="KW-1185">Reference proteome</keyword>
<dbReference type="Proteomes" id="UP000434850">
    <property type="component" value="Unassembled WGS sequence"/>
</dbReference>
<keyword evidence="1" id="KW-0472">Membrane</keyword>
<keyword evidence="1" id="KW-0812">Transmembrane</keyword>
<dbReference type="AlphaFoldDB" id="A0A6I4IQ15"/>
<protein>
    <submittedName>
        <fullName evidence="2">Uncharacterized protein</fullName>
    </submittedName>
</protein>
<sequence length="120" mass="13256">MNLNSKPVSPKLHAILDYALVGSLFVLPSLLKMNKKAVKVYVAEAAVLLPYVALTRQPLAIKDVIPFKTHGKVDLFNVAQFAIQSFMPAFKNRRKELLFNIAFTAIAGATVLLTDWKSGK</sequence>
<feature type="transmembrane region" description="Helical" evidence="1">
    <location>
        <begin position="97"/>
        <end position="114"/>
    </location>
</feature>
<accession>A0A6I4IQ15</accession>
<gene>
    <name evidence="2" type="ORF">GO816_04070</name>
</gene>
<feature type="transmembrane region" description="Helical" evidence="1">
    <location>
        <begin position="12"/>
        <end position="31"/>
    </location>
</feature>
<evidence type="ECO:0000256" key="1">
    <source>
        <dbReference type="SAM" id="Phobius"/>
    </source>
</evidence>
<name>A0A6I4IQ15_9SPHI</name>
<comment type="caution">
    <text evidence="2">The sequence shown here is derived from an EMBL/GenBank/DDBJ whole genome shotgun (WGS) entry which is preliminary data.</text>
</comment>
<dbReference type="EMBL" id="WQLA01000001">
    <property type="protein sequence ID" value="MVN90294.1"/>
    <property type="molecule type" value="Genomic_DNA"/>
</dbReference>
<proteinExistence type="predicted"/>
<reference evidence="2 3" key="1">
    <citation type="submission" date="2019-12" db="EMBL/GenBank/DDBJ databases">
        <title>Mucilaginibacter sp. HME9299 genome sequencing and assembly.</title>
        <authorList>
            <person name="Kang H."/>
            <person name="Kim H."/>
            <person name="Joh K."/>
        </authorList>
    </citation>
    <scope>NUCLEOTIDE SEQUENCE [LARGE SCALE GENOMIC DNA]</scope>
    <source>
        <strain evidence="2 3">HME9299</strain>
    </source>
</reference>
<evidence type="ECO:0000313" key="3">
    <source>
        <dbReference type="Proteomes" id="UP000434850"/>
    </source>
</evidence>
<keyword evidence="1" id="KW-1133">Transmembrane helix</keyword>
<organism evidence="2 3">
    <name type="scientific">Mucilaginibacter aquatilis</name>
    <dbReference type="NCBI Taxonomy" id="1517760"/>
    <lineage>
        <taxon>Bacteria</taxon>
        <taxon>Pseudomonadati</taxon>
        <taxon>Bacteroidota</taxon>
        <taxon>Sphingobacteriia</taxon>
        <taxon>Sphingobacteriales</taxon>
        <taxon>Sphingobacteriaceae</taxon>
        <taxon>Mucilaginibacter</taxon>
    </lineage>
</organism>
<evidence type="ECO:0000313" key="2">
    <source>
        <dbReference type="EMBL" id="MVN90294.1"/>
    </source>
</evidence>
<dbReference type="RefSeq" id="WP_157540057.1">
    <property type="nucleotide sequence ID" value="NZ_WQLA01000001.1"/>
</dbReference>
<dbReference type="OrthoDB" id="129082at2"/>